<accession>A0A8S4AI06</accession>
<organism evidence="1 2">
    <name type="scientific">Menidia menidia</name>
    <name type="common">Atlantic silverside</name>
    <dbReference type="NCBI Taxonomy" id="238744"/>
    <lineage>
        <taxon>Eukaryota</taxon>
        <taxon>Metazoa</taxon>
        <taxon>Chordata</taxon>
        <taxon>Craniata</taxon>
        <taxon>Vertebrata</taxon>
        <taxon>Euteleostomi</taxon>
        <taxon>Actinopterygii</taxon>
        <taxon>Neopterygii</taxon>
        <taxon>Teleostei</taxon>
        <taxon>Neoteleostei</taxon>
        <taxon>Acanthomorphata</taxon>
        <taxon>Ovalentaria</taxon>
        <taxon>Atherinomorphae</taxon>
        <taxon>Atheriniformes</taxon>
        <taxon>Atherinopsidae</taxon>
        <taxon>Menidiinae</taxon>
        <taxon>Menidia</taxon>
    </lineage>
</organism>
<dbReference type="Proteomes" id="UP000677803">
    <property type="component" value="Unassembled WGS sequence"/>
</dbReference>
<name>A0A8S4AI06_9TELE</name>
<evidence type="ECO:0000313" key="1">
    <source>
        <dbReference type="EMBL" id="CAG5873749.1"/>
    </source>
</evidence>
<protein>
    <submittedName>
        <fullName evidence="1">(Atlantic silverside) hypothetical protein</fullName>
    </submittedName>
</protein>
<proteinExistence type="predicted"/>
<dbReference type="EMBL" id="CAJRST010004446">
    <property type="protein sequence ID" value="CAG5873749.1"/>
    <property type="molecule type" value="Genomic_DNA"/>
</dbReference>
<keyword evidence="2" id="KW-1185">Reference proteome</keyword>
<evidence type="ECO:0000313" key="2">
    <source>
        <dbReference type="Proteomes" id="UP000677803"/>
    </source>
</evidence>
<dbReference type="AlphaFoldDB" id="A0A8S4AI06"/>
<comment type="caution">
    <text evidence="1">The sequence shown here is derived from an EMBL/GenBank/DDBJ whole genome shotgun (WGS) entry which is preliminary data.</text>
</comment>
<gene>
    <name evidence="1" type="ORF">MMEN_LOCUS5158</name>
</gene>
<sequence>MHHVMRDVSSAPFSKLCKGSRCAAALKEETALHPPHPTHLLSNHSYIYLSTSDGMEAGRAEETPKNENT</sequence>
<reference evidence="1" key="1">
    <citation type="submission" date="2021-05" db="EMBL/GenBank/DDBJ databases">
        <authorList>
            <person name="Tigano A."/>
        </authorList>
    </citation>
    <scope>NUCLEOTIDE SEQUENCE</scope>
</reference>